<proteinExistence type="predicted"/>
<comment type="caution">
    <text evidence="2">The sequence shown here is derived from an EMBL/GenBank/DDBJ whole genome shotgun (WGS) entry which is preliminary data.</text>
</comment>
<evidence type="ECO:0000313" key="3">
    <source>
        <dbReference type="Proteomes" id="UP000824998"/>
    </source>
</evidence>
<accession>A0A9P8C1X6</accession>
<evidence type="ECO:0000256" key="1">
    <source>
        <dbReference type="SAM" id="MobiDB-lite"/>
    </source>
</evidence>
<keyword evidence="3" id="KW-1185">Reference proteome</keyword>
<reference evidence="2" key="1">
    <citation type="journal article" date="2021" name="IMA Fungus">
        <title>Genomic characterization of three marine fungi, including Emericellopsis atlantica sp. nov. with signatures of a generalist lifestyle and marine biomass degradation.</title>
        <authorList>
            <person name="Hagestad O.C."/>
            <person name="Hou L."/>
            <person name="Andersen J.H."/>
            <person name="Hansen E.H."/>
            <person name="Altermark B."/>
            <person name="Li C."/>
            <person name="Kuhnert E."/>
            <person name="Cox R.J."/>
            <person name="Crous P.W."/>
            <person name="Spatafora J.W."/>
            <person name="Lail K."/>
            <person name="Amirebrahimi M."/>
            <person name="Lipzen A."/>
            <person name="Pangilinan J."/>
            <person name="Andreopoulos W."/>
            <person name="Hayes R.D."/>
            <person name="Ng V."/>
            <person name="Grigoriev I.V."/>
            <person name="Jackson S.A."/>
            <person name="Sutton T.D.S."/>
            <person name="Dobson A.D.W."/>
            <person name="Rama T."/>
        </authorList>
    </citation>
    <scope>NUCLEOTIDE SEQUENCE</scope>
    <source>
        <strain evidence="2">TRa018bII</strain>
    </source>
</reference>
<dbReference type="EMBL" id="MU251645">
    <property type="protein sequence ID" value="KAG9230774.1"/>
    <property type="molecule type" value="Genomic_DNA"/>
</dbReference>
<feature type="region of interest" description="Disordered" evidence="1">
    <location>
        <begin position="93"/>
        <end position="113"/>
    </location>
</feature>
<dbReference type="AlphaFoldDB" id="A0A9P8C1X6"/>
<evidence type="ECO:0000313" key="2">
    <source>
        <dbReference type="EMBL" id="KAG9230774.1"/>
    </source>
</evidence>
<sequence length="155" mass="17223">MLVLRVCVASDARGCYLYRGSHRPWIARSSPNSASRLIPSGQLQWFGCFSGLGSAVWVLFRRSPHATSSLGLRNHMAKSNDILRTDWTVPRSSRGGRWLQGPKVPRPPRSKGNQRHIQLVIAHLHLATARSLGHHTWSYGSSLVPLTCPRPTSLP</sequence>
<name>A0A9P8C1X6_9HELO</name>
<protein>
    <submittedName>
        <fullName evidence="2">Uncharacterized protein</fullName>
    </submittedName>
</protein>
<organism evidence="2 3">
    <name type="scientific">Amylocarpus encephaloides</name>
    <dbReference type="NCBI Taxonomy" id="45428"/>
    <lineage>
        <taxon>Eukaryota</taxon>
        <taxon>Fungi</taxon>
        <taxon>Dikarya</taxon>
        <taxon>Ascomycota</taxon>
        <taxon>Pezizomycotina</taxon>
        <taxon>Leotiomycetes</taxon>
        <taxon>Helotiales</taxon>
        <taxon>Helotiales incertae sedis</taxon>
        <taxon>Amylocarpus</taxon>
    </lineage>
</organism>
<dbReference type="Proteomes" id="UP000824998">
    <property type="component" value="Unassembled WGS sequence"/>
</dbReference>
<gene>
    <name evidence="2" type="ORF">BJ875DRAFT_471259</name>
</gene>